<dbReference type="SUPFAM" id="SSF50978">
    <property type="entry name" value="WD40 repeat-like"/>
    <property type="match status" value="1"/>
</dbReference>
<protein>
    <recommendedName>
        <fullName evidence="2">C3H1-type domain-containing protein</fullName>
    </recommendedName>
</protein>
<dbReference type="EMBL" id="KI965461">
    <property type="protein sequence ID" value="EUD68840.1"/>
    <property type="molecule type" value="Genomic_DNA"/>
</dbReference>
<evidence type="ECO:0000259" key="2">
    <source>
        <dbReference type="PROSITE" id="PS50103"/>
    </source>
</evidence>
<keyword evidence="4" id="KW-1185">Reference proteome</keyword>
<sequence>MIEQCSLLNNVVCVMAKNVGIGRKGSVVDLGQHGRFTTHALTMRGNYLRDGYKNQYRYANGSDGNNKMQNNYNNRRNFYQKKNPNKDRDKGITFCPHYTLRGLCRFSDDCKNLHNLKLVDTFSLQRSYIDCAIIVHGPNNEIYLFTSISPYTINVWIFVPGEGSKELDIKHLKKIEFELTPEEEEYGDDKVKGNKKMKKRKKRVLSLLYAEECIFAGLDNGLIKIMHLPSSDSSTLYAHTDSIYSIVCIDGIIISSSINGEVKFWKYQESYLSFVTIKKIETKTKIFKMIEIISSKCASGNVNSNGNVEENKFNRTLWVCGDNITIISLLNLEIVNVVRCKYGSVVSVMQYEANVITAMSEGKILAFSLRGDNHFEMNTLPIFCMAGLTNHKNVPILIYGSSKALYTFSLPEFNPYGYLKDRESMTLKFNINDPDFILPLSGPYFIVLFSNGTDFGHTALGEEGSIRLMRAMQQCGAAH</sequence>
<dbReference type="GeneID" id="20035802"/>
<keyword evidence="1" id="KW-0862">Zinc</keyword>
<keyword evidence="1" id="KW-0863">Zinc-finger</keyword>
<feature type="domain" description="C3H1-type" evidence="2">
    <location>
        <begin position="89"/>
        <end position="117"/>
    </location>
</feature>
<proteinExistence type="predicted"/>
<dbReference type="InterPro" id="IPR015943">
    <property type="entry name" value="WD40/YVTN_repeat-like_dom_sf"/>
</dbReference>
<dbReference type="Proteomes" id="UP000030640">
    <property type="component" value="Unassembled WGS sequence"/>
</dbReference>
<dbReference type="VEuPathDB" id="PlasmoDB:C922_00528"/>
<evidence type="ECO:0000256" key="1">
    <source>
        <dbReference type="PROSITE-ProRule" id="PRU00723"/>
    </source>
</evidence>
<dbReference type="GO" id="GO:0008270">
    <property type="term" value="F:zinc ion binding"/>
    <property type="evidence" value="ECO:0007669"/>
    <property type="project" value="UniProtKB-KW"/>
</dbReference>
<dbReference type="OrthoDB" id="369783at2759"/>
<reference evidence="3 4" key="1">
    <citation type="submission" date="2013-02" db="EMBL/GenBank/DDBJ databases">
        <title>The Genome Sequence of Plasmodium inui San Antonio 1.</title>
        <authorList>
            <consortium name="The Broad Institute Genome Sequencing Platform"/>
            <consortium name="The Broad Institute Genome Sequencing Center for Infectious Disease"/>
            <person name="Neafsey D."/>
            <person name="Cheeseman I."/>
            <person name="Volkman S."/>
            <person name="Adams J."/>
            <person name="Walker B."/>
            <person name="Young S.K."/>
            <person name="Zeng Q."/>
            <person name="Gargeya S."/>
            <person name="Fitzgerald M."/>
            <person name="Haas B."/>
            <person name="Abouelleil A."/>
            <person name="Alvarado L."/>
            <person name="Arachchi H.M."/>
            <person name="Berlin A.M."/>
            <person name="Chapman S.B."/>
            <person name="Dewar J."/>
            <person name="Goldberg J."/>
            <person name="Griggs A."/>
            <person name="Gujja S."/>
            <person name="Hansen M."/>
            <person name="Howarth C."/>
            <person name="Imamovic A."/>
            <person name="Larimer J."/>
            <person name="McCowan C."/>
            <person name="Murphy C."/>
            <person name="Neiman D."/>
            <person name="Pearson M."/>
            <person name="Priest M."/>
            <person name="Roberts A."/>
            <person name="Saif S."/>
            <person name="Shea T."/>
            <person name="Sisk P."/>
            <person name="Sykes S."/>
            <person name="Wortman J."/>
            <person name="Nusbaum C."/>
            <person name="Birren B."/>
        </authorList>
    </citation>
    <scope>NUCLEOTIDE SEQUENCE [LARGE SCALE GENOMIC DNA]</scope>
    <source>
        <strain evidence="3 4">San Antonio 1</strain>
    </source>
</reference>
<gene>
    <name evidence="3" type="ORF">C922_00528</name>
</gene>
<dbReference type="RefSeq" id="XP_008814366.1">
    <property type="nucleotide sequence ID" value="XM_008816144.1"/>
</dbReference>
<name>W7AAT3_9APIC</name>
<dbReference type="SMART" id="SM00356">
    <property type="entry name" value="ZnF_C3H1"/>
    <property type="match status" value="1"/>
</dbReference>
<keyword evidence="1" id="KW-0479">Metal-binding</keyword>
<feature type="zinc finger region" description="C3H1-type" evidence="1">
    <location>
        <begin position="89"/>
        <end position="117"/>
    </location>
</feature>
<accession>W7AAT3</accession>
<dbReference type="PROSITE" id="PS50103">
    <property type="entry name" value="ZF_C3H1"/>
    <property type="match status" value="1"/>
</dbReference>
<dbReference type="InterPro" id="IPR036322">
    <property type="entry name" value="WD40_repeat_dom_sf"/>
</dbReference>
<organism evidence="3 4">
    <name type="scientific">Plasmodium inui San Antonio 1</name>
    <dbReference type="NCBI Taxonomy" id="1237626"/>
    <lineage>
        <taxon>Eukaryota</taxon>
        <taxon>Sar</taxon>
        <taxon>Alveolata</taxon>
        <taxon>Apicomplexa</taxon>
        <taxon>Aconoidasida</taxon>
        <taxon>Haemosporida</taxon>
        <taxon>Plasmodiidae</taxon>
        <taxon>Plasmodium</taxon>
        <taxon>Plasmodium (Plasmodium)</taxon>
    </lineage>
</organism>
<dbReference type="InterPro" id="IPR000571">
    <property type="entry name" value="Znf_CCCH"/>
</dbReference>
<dbReference type="Gene3D" id="2.130.10.10">
    <property type="entry name" value="YVTN repeat-like/Quinoprotein amine dehydrogenase"/>
    <property type="match status" value="1"/>
</dbReference>
<dbReference type="AlphaFoldDB" id="W7AAT3"/>
<evidence type="ECO:0000313" key="3">
    <source>
        <dbReference type="EMBL" id="EUD68840.1"/>
    </source>
</evidence>
<evidence type="ECO:0000313" key="4">
    <source>
        <dbReference type="Proteomes" id="UP000030640"/>
    </source>
</evidence>